<evidence type="ECO:0000256" key="7">
    <source>
        <dbReference type="PROSITE-ProRule" id="PRU00235"/>
    </source>
</evidence>
<organism evidence="9 10">
    <name type="scientific">Stichopus japonicus</name>
    <name type="common">Sea cucumber</name>
    <dbReference type="NCBI Taxonomy" id="307972"/>
    <lineage>
        <taxon>Eukaryota</taxon>
        <taxon>Metazoa</taxon>
        <taxon>Echinodermata</taxon>
        <taxon>Eleutherozoa</taxon>
        <taxon>Echinozoa</taxon>
        <taxon>Holothuroidea</taxon>
        <taxon>Aspidochirotacea</taxon>
        <taxon>Aspidochirotida</taxon>
        <taxon>Stichopodidae</taxon>
        <taxon>Apostichopus</taxon>
    </lineage>
</organism>
<reference evidence="9 10" key="1">
    <citation type="journal article" date="2017" name="PLoS Biol.">
        <title>The sea cucumber genome provides insights into morphological evolution and visceral regeneration.</title>
        <authorList>
            <person name="Zhang X."/>
            <person name="Sun L."/>
            <person name="Yuan J."/>
            <person name="Sun Y."/>
            <person name="Gao Y."/>
            <person name="Zhang L."/>
            <person name="Li S."/>
            <person name="Dai H."/>
            <person name="Hamel J.F."/>
            <person name="Liu C."/>
            <person name="Yu Y."/>
            <person name="Liu S."/>
            <person name="Lin W."/>
            <person name="Guo K."/>
            <person name="Jin S."/>
            <person name="Xu P."/>
            <person name="Storey K.B."/>
            <person name="Huan P."/>
            <person name="Zhang T."/>
            <person name="Zhou Y."/>
            <person name="Zhang J."/>
            <person name="Lin C."/>
            <person name="Li X."/>
            <person name="Xing L."/>
            <person name="Huo D."/>
            <person name="Sun M."/>
            <person name="Wang L."/>
            <person name="Mercier A."/>
            <person name="Li F."/>
            <person name="Yang H."/>
            <person name="Xiang J."/>
        </authorList>
    </citation>
    <scope>NUCLEOTIDE SEQUENCE [LARGE SCALE GENOMIC DNA]</scope>
    <source>
        <strain evidence="9">Shaxun</strain>
        <tissue evidence="9">Muscle</tissue>
    </source>
</reference>
<protein>
    <submittedName>
        <fullName evidence="9">Putative E3 ubiquitin-protein ligase HERC4</fullName>
    </submittedName>
</protein>
<dbReference type="OrthoDB" id="8068875at2759"/>
<evidence type="ECO:0000313" key="10">
    <source>
        <dbReference type="Proteomes" id="UP000230750"/>
    </source>
</evidence>
<evidence type="ECO:0000313" key="9">
    <source>
        <dbReference type="EMBL" id="PIK41851.1"/>
    </source>
</evidence>
<dbReference type="PROSITE" id="PS00626">
    <property type="entry name" value="RCC1_2"/>
    <property type="match status" value="3"/>
</dbReference>
<feature type="repeat" description="RCC1" evidence="7">
    <location>
        <begin position="106"/>
        <end position="159"/>
    </location>
</feature>
<proteinExistence type="predicted"/>
<dbReference type="EMBL" id="MRZV01000984">
    <property type="protein sequence ID" value="PIK41851.1"/>
    <property type="molecule type" value="Genomic_DNA"/>
</dbReference>
<dbReference type="PANTHER" id="PTHR45622">
    <property type="entry name" value="UBIQUITIN-PROTEIN LIGASE E3A-RELATED"/>
    <property type="match status" value="1"/>
</dbReference>
<feature type="repeat" description="RCC1" evidence="7">
    <location>
        <begin position="263"/>
        <end position="314"/>
    </location>
</feature>
<evidence type="ECO:0000256" key="1">
    <source>
        <dbReference type="ARBA" id="ARBA00004496"/>
    </source>
</evidence>
<dbReference type="AlphaFoldDB" id="A0A2G8K1G1"/>
<feature type="active site" description="Glycyl thioester intermediate" evidence="6">
    <location>
        <position position="1012"/>
    </location>
</feature>
<dbReference type="FunFam" id="3.30.2410.10:FF:000003">
    <property type="entry name" value="probable E3 ubiquitin-protein ligase HERC4 isoform X1"/>
    <property type="match status" value="1"/>
</dbReference>
<dbReference type="GO" id="GO:0016567">
    <property type="term" value="P:protein ubiquitination"/>
    <property type="evidence" value="ECO:0007669"/>
    <property type="project" value="TreeGrafter"/>
</dbReference>
<evidence type="ECO:0000259" key="8">
    <source>
        <dbReference type="PROSITE" id="PS50237"/>
    </source>
</evidence>
<dbReference type="PRINTS" id="PR00633">
    <property type="entry name" value="RCCNDNSATION"/>
</dbReference>
<dbReference type="InterPro" id="IPR000408">
    <property type="entry name" value="Reg_chr_condens"/>
</dbReference>
<dbReference type="Gene3D" id="3.30.2410.10">
    <property type="entry name" value="Hect, E3 ligase catalytic domain"/>
    <property type="match status" value="1"/>
</dbReference>
<dbReference type="Pfam" id="PF25390">
    <property type="entry name" value="WD40_RLD"/>
    <property type="match status" value="1"/>
</dbReference>
<dbReference type="SMR" id="A0A2G8K1G1"/>
<dbReference type="Proteomes" id="UP000230750">
    <property type="component" value="Unassembled WGS sequence"/>
</dbReference>
<dbReference type="CDD" id="cd00078">
    <property type="entry name" value="HECTc"/>
    <property type="match status" value="1"/>
</dbReference>
<evidence type="ECO:0000256" key="4">
    <source>
        <dbReference type="ARBA" id="ARBA00022737"/>
    </source>
</evidence>
<feature type="domain" description="HECT" evidence="8">
    <location>
        <begin position="717"/>
        <end position="1045"/>
    </location>
</feature>
<feature type="repeat" description="RCC1" evidence="7">
    <location>
        <begin position="1"/>
        <end position="55"/>
    </location>
</feature>
<keyword evidence="10" id="KW-1185">Reference proteome</keyword>
<comment type="subcellular location">
    <subcellularLocation>
        <location evidence="1">Cytoplasm</location>
    </subcellularLocation>
</comment>
<feature type="repeat" description="RCC1" evidence="7">
    <location>
        <begin position="210"/>
        <end position="262"/>
    </location>
</feature>
<dbReference type="Gene3D" id="3.90.1750.10">
    <property type="entry name" value="Hect, E3 ligase catalytic domains"/>
    <property type="match status" value="1"/>
</dbReference>
<keyword evidence="2" id="KW-0963">Cytoplasm</keyword>
<keyword evidence="5 6" id="KW-0833">Ubl conjugation pathway</keyword>
<dbReference type="InterPro" id="IPR000569">
    <property type="entry name" value="HECT_dom"/>
</dbReference>
<dbReference type="SUPFAM" id="SSF50985">
    <property type="entry name" value="RCC1/BLIP-II"/>
    <property type="match status" value="1"/>
</dbReference>
<gene>
    <name evidence="9" type="ORF">BSL78_21302</name>
</gene>
<accession>A0A2G8K1G1</accession>
<dbReference type="PANTHER" id="PTHR45622:SF76">
    <property type="entry name" value="HECT AND RLD DOMAIN CONTAINING E3 UBIQUITIN LIGASE 4, ISOFORM C"/>
    <property type="match status" value="1"/>
</dbReference>
<dbReference type="PROSITE" id="PS50012">
    <property type="entry name" value="RCC1_3"/>
    <property type="match status" value="5"/>
</dbReference>
<name>A0A2G8K1G1_STIJA</name>
<dbReference type="InterPro" id="IPR058923">
    <property type="entry name" value="RCC1-like_dom"/>
</dbReference>
<feature type="repeat" description="RCC1" evidence="7">
    <location>
        <begin position="56"/>
        <end position="105"/>
    </location>
</feature>
<dbReference type="STRING" id="307972.A0A2G8K1G1"/>
<evidence type="ECO:0000256" key="3">
    <source>
        <dbReference type="ARBA" id="ARBA00022679"/>
    </source>
</evidence>
<keyword evidence="4" id="KW-0677">Repeat</keyword>
<dbReference type="GO" id="GO:0006511">
    <property type="term" value="P:ubiquitin-dependent protein catabolic process"/>
    <property type="evidence" value="ECO:0007669"/>
    <property type="project" value="TreeGrafter"/>
</dbReference>
<dbReference type="Pfam" id="PF00632">
    <property type="entry name" value="HECT"/>
    <property type="match status" value="1"/>
</dbReference>
<sequence length="1045" mass="117582">MEVVGWGETRHGQLGMHGPGSEGVVATPQTVQALNGKDIADVSCGSCHSVFVLKDGSVYSCGANDKGQLGQDRNSQQPEQITALETFFICQVSCGLSHNLAVTEKGKVLGWGQDNKGQCGFDQDGIADKRKPRLLRTLNSYSVVQVSCGDMHSALLTKEYSLGVTTPTVSSGSAIHPLLRETGEVTSLSTLPIVQVVSGGYHCMALTRSGTMFAWGKNSYGQLGLGDCDGKKSFPFLLKGMRTQGVQYISCGQNHTVMLTFDGGVFTCGLGCDGQLGHGQASNELRPKKVFDLMDKEVTQISCGRAVTLAYIASSGQLVSFGDNRSRQLGQLDSSCILQPSPGAVAGNWVRYPPAPGQRSICAIYSGGNHCLCVVGFGQHAVAQLDHREFPAWKQTTVIDEDFISRIVDSVFDEDVKKELQDLFSSASCLNRSFLKKNNEHFGSSRQNHGVDLDLARTSFSKLHTTKAKQHFLCICNVMENSLFPSLPMSPPDIEALRLYLLLMEFPLHDDSKTLFPIKMALGLARCLSKLQAVACKVLMAWWSRCQPRHFRRVVKVYQRCIVEQLKTKAERNEDDFIVAMQVLQQLNTVNNDNHEIIPFNFFYINELSDLLDLREHFIIWFQKTRGQDAFSPQLVLKPFTFCDFPFVFDVLTKSHMLHVDALIQMQLAMEKVQHSNLMQLLAGQASDIISEVPWLVLEIDRRNIVASTIQQLSHVKPEDFKKPLRIAFRGEDAIDAGGVKKEFFMLIMREILDPKYGMFKFYEESRFVWFNRKFFEDEFMFRLVGMLCGLAIYNHTIIALPFPPLIYKKLLNRLTSMDDFKLLEPTVARHLQHLMEYEGDDVEDVFCLSFEYSDTVYGTVETNELIPGGSNIAVTKENKEKYVDCYVDFVVNSSVQNQFGQFRDGFLHVCGGKVLDFCHPDELQVMVVGDESYDWDEFQKSAVYKGEYYHNHNTIKMFWKVFRELDLDLKKKFLVFLTGSDRIPIEGMKSLKPTFQPIKTGVHFYPVAHTCFNLLDLPMYEVEDDLREKLLAAIAHASTGFTIV</sequence>
<dbReference type="GO" id="GO:0005737">
    <property type="term" value="C:cytoplasm"/>
    <property type="evidence" value="ECO:0007669"/>
    <property type="project" value="UniProtKB-SubCell"/>
</dbReference>
<dbReference type="SUPFAM" id="SSF56204">
    <property type="entry name" value="Hect, E3 ligase catalytic domain"/>
    <property type="match status" value="1"/>
</dbReference>
<comment type="caution">
    <text evidence="9">The sequence shown here is derived from an EMBL/GenBank/DDBJ whole genome shotgun (WGS) entry which is preliminary data.</text>
</comment>
<dbReference type="InterPro" id="IPR009091">
    <property type="entry name" value="RCC1/BLIP-II"/>
</dbReference>
<dbReference type="GO" id="GO:0061630">
    <property type="term" value="F:ubiquitin protein ligase activity"/>
    <property type="evidence" value="ECO:0007669"/>
    <property type="project" value="TreeGrafter"/>
</dbReference>
<dbReference type="FunFam" id="3.30.2160.10:FF:000004">
    <property type="entry name" value="probable E3 ubiquitin-protein ligase HERC4 isoform X1"/>
    <property type="match status" value="1"/>
</dbReference>
<keyword evidence="3" id="KW-0808">Transferase</keyword>
<evidence type="ECO:0000256" key="6">
    <source>
        <dbReference type="PROSITE-ProRule" id="PRU00104"/>
    </source>
</evidence>
<evidence type="ECO:0000256" key="5">
    <source>
        <dbReference type="ARBA" id="ARBA00022786"/>
    </source>
</evidence>
<dbReference type="InterPro" id="IPR051709">
    <property type="entry name" value="Ub-ligase/GTPase-reg"/>
</dbReference>
<dbReference type="Gene3D" id="2.130.10.30">
    <property type="entry name" value="Regulator of chromosome condensation 1/beta-lactamase-inhibitor protein II"/>
    <property type="match status" value="2"/>
</dbReference>
<evidence type="ECO:0000256" key="2">
    <source>
        <dbReference type="ARBA" id="ARBA00022490"/>
    </source>
</evidence>
<dbReference type="SMART" id="SM00119">
    <property type="entry name" value="HECTc"/>
    <property type="match status" value="1"/>
</dbReference>
<dbReference type="Gene3D" id="3.30.2160.10">
    <property type="entry name" value="Hect, E3 ligase catalytic domain"/>
    <property type="match status" value="1"/>
</dbReference>
<dbReference type="InterPro" id="IPR035983">
    <property type="entry name" value="Hect_E3_ubiquitin_ligase"/>
</dbReference>
<dbReference type="PROSITE" id="PS50237">
    <property type="entry name" value="HECT"/>
    <property type="match status" value="1"/>
</dbReference>